<gene>
    <name evidence="1" type="ORF">SJAV_10050</name>
</gene>
<dbReference type="AlphaFoldDB" id="A0AAT9GQI1"/>
<evidence type="ECO:0008006" key="2">
    <source>
        <dbReference type="Google" id="ProtNLM"/>
    </source>
</evidence>
<protein>
    <recommendedName>
        <fullName evidence="2">DUF5678 domain-containing protein</fullName>
    </recommendedName>
</protein>
<organism evidence="1">
    <name type="scientific">Sulfurisphaera javensis</name>
    <dbReference type="NCBI Taxonomy" id="2049879"/>
    <lineage>
        <taxon>Archaea</taxon>
        <taxon>Thermoproteota</taxon>
        <taxon>Thermoprotei</taxon>
        <taxon>Sulfolobales</taxon>
        <taxon>Sulfolobaceae</taxon>
        <taxon>Sulfurisphaera</taxon>
    </lineage>
</organism>
<sequence>MVDPEKFINFVSRDKNEICIVGNKDLIEKIKGIAIGKNNVKPYLIINDQLKDSLVLFYK</sequence>
<accession>A0AAT9GQI1</accession>
<name>A0AAT9GQI1_9CREN</name>
<proteinExistence type="predicted"/>
<dbReference type="EMBL" id="AP031322">
    <property type="protein sequence ID" value="BFH73061.1"/>
    <property type="molecule type" value="Genomic_DNA"/>
</dbReference>
<reference evidence="1" key="1">
    <citation type="submission" date="2024-03" db="EMBL/GenBank/DDBJ databases">
        <title>Complete genome sequence of Sulfurisphaera javensis strain KD-1.</title>
        <authorList>
            <person name="Sakai H."/>
            <person name="Nur N."/>
            <person name="Suwanto A."/>
            <person name="Kurosawa N."/>
        </authorList>
    </citation>
    <scope>NUCLEOTIDE SEQUENCE</scope>
    <source>
        <strain evidence="1">KD-1</strain>
    </source>
</reference>
<evidence type="ECO:0000313" key="1">
    <source>
        <dbReference type="EMBL" id="BFH73061.1"/>
    </source>
</evidence>
<dbReference type="KEGG" id="sjv:SJAV_10050"/>